<dbReference type="Proteomes" id="UP000233249">
    <property type="component" value="Unassembled WGS sequence"/>
</dbReference>
<dbReference type="AlphaFoldDB" id="A0A2N0X585"/>
<evidence type="ECO:0000313" key="2">
    <source>
        <dbReference type="EMBL" id="PKF67862.1"/>
    </source>
</evidence>
<gene>
    <name evidence="2" type="ORF">CXB45_10110</name>
</gene>
<protein>
    <submittedName>
        <fullName evidence="2">Uncharacterized protein</fullName>
    </submittedName>
</protein>
<comment type="caution">
    <text evidence="2">The sequence shown here is derived from an EMBL/GenBank/DDBJ whole genome shotgun (WGS) entry which is preliminary data.</text>
</comment>
<dbReference type="STRING" id="1121365.GCA_000375365_02031"/>
<name>A0A2N0X585_9CORY</name>
<dbReference type="OrthoDB" id="3578910at2"/>
<dbReference type="RefSeq" id="WP_101174313.1">
    <property type="nucleotide sequence ID" value="NZ_JAKRKB010000007.1"/>
</dbReference>
<evidence type="ECO:0000256" key="1">
    <source>
        <dbReference type="SAM" id="MobiDB-lite"/>
    </source>
</evidence>
<dbReference type="EMBL" id="PJAF01000038">
    <property type="protein sequence ID" value="PKF67862.1"/>
    <property type="molecule type" value="Genomic_DNA"/>
</dbReference>
<organism evidence="2 3">
    <name type="scientific">Corynebacterium mastitidis</name>
    <dbReference type="NCBI Taxonomy" id="161890"/>
    <lineage>
        <taxon>Bacteria</taxon>
        <taxon>Bacillati</taxon>
        <taxon>Actinomycetota</taxon>
        <taxon>Actinomycetes</taxon>
        <taxon>Mycobacteriales</taxon>
        <taxon>Corynebacteriaceae</taxon>
        <taxon>Corynebacterium</taxon>
    </lineage>
</organism>
<feature type="region of interest" description="Disordered" evidence="1">
    <location>
        <begin position="58"/>
        <end position="100"/>
    </location>
</feature>
<feature type="compositionally biased region" description="Basic and acidic residues" evidence="1">
    <location>
        <begin position="58"/>
        <end position="81"/>
    </location>
</feature>
<accession>A0A2N0X585</accession>
<proteinExistence type="predicted"/>
<sequence length="100" mass="11365">MGRIILLALVIVAVVLLWKAFGPTTWQNRAVGGAQAPQIKGPDDDPDFLWNIEKQRFKERRAREEAERKRSEREREQEERRRRNGTGGADDPDPEGPGSA</sequence>
<reference evidence="2 3" key="1">
    <citation type="submission" date="2017-12" db="EMBL/GenBank/DDBJ databases">
        <title>Corynebacterium mastitidis 16-1433 Genome.</title>
        <authorList>
            <person name="Gulvik C.A."/>
        </authorList>
    </citation>
    <scope>NUCLEOTIDE SEQUENCE [LARGE SCALE GENOMIC DNA]</scope>
    <source>
        <strain evidence="2 3">16-1433</strain>
    </source>
</reference>
<evidence type="ECO:0000313" key="3">
    <source>
        <dbReference type="Proteomes" id="UP000233249"/>
    </source>
</evidence>